<evidence type="ECO:0000313" key="3">
    <source>
        <dbReference type="Proteomes" id="UP000800036"/>
    </source>
</evidence>
<gene>
    <name evidence="2" type="ORF">BU23DRAFT_184046</name>
</gene>
<protein>
    <submittedName>
        <fullName evidence="2">Uncharacterized protein</fullName>
    </submittedName>
</protein>
<evidence type="ECO:0000313" key="2">
    <source>
        <dbReference type="EMBL" id="KAF1971507.1"/>
    </source>
</evidence>
<dbReference type="EMBL" id="ML976693">
    <property type="protein sequence ID" value="KAF1971507.1"/>
    <property type="molecule type" value="Genomic_DNA"/>
</dbReference>
<dbReference type="AlphaFoldDB" id="A0A6A5VE39"/>
<feature type="region of interest" description="Disordered" evidence="1">
    <location>
        <begin position="1"/>
        <end position="21"/>
    </location>
</feature>
<name>A0A6A5VE39_9PLEO</name>
<dbReference type="Proteomes" id="UP000800036">
    <property type="component" value="Unassembled WGS sequence"/>
</dbReference>
<sequence length="89" mass="10058">MGLNRQEQTKSDETCQNRQRKIRACEDTRTPYSEMRSRVRTTQVREVNVGQQGSSPALRDSRATASLAVKPYSEGAEFLKALDMPRLAV</sequence>
<reference evidence="2" key="1">
    <citation type="journal article" date="2020" name="Stud. Mycol.">
        <title>101 Dothideomycetes genomes: a test case for predicting lifestyles and emergence of pathogens.</title>
        <authorList>
            <person name="Haridas S."/>
            <person name="Albert R."/>
            <person name="Binder M."/>
            <person name="Bloem J."/>
            <person name="Labutti K."/>
            <person name="Salamov A."/>
            <person name="Andreopoulos B."/>
            <person name="Baker S."/>
            <person name="Barry K."/>
            <person name="Bills G."/>
            <person name="Bluhm B."/>
            <person name="Cannon C."/>
            <person name="Castanera R."/>
            <person name="Culley D."/>
            <person name="Daum C."/>
            <person name="Ezra D."/>
            <person name="Gonzalez J."/>
            <person name="Henrissat B."/>
            <person name="Kuo A."/>
            <person name="Liang C."/>
            <person name="Lipzen A."/>
            <person name="Lutzoni F."/>
            <person name="Magnuson J."/>
            <person name="Mondo S."/>
            <person name="Nolan M."/>
            <person name="Ohm R."/>
            <person name="Pangilinan J."/>
            <person name="Park H.-J."/>
            <person name="Ramirez L."/>
            <person name="Alfaro M."/>
            <person name="Sun H."/>
            <person name="Tritt A."/>
            <person name="Yoshinaga Y."/>
            <person name="Zwiers L.-H."/>
            <person name="Turgeon B."/>
            <person name="Goodwin S."/>
            <person name="Spatafora J."/>
            <person name="Crous P."/>
            <person name="Grigoriev I."/>
        </authorList>
    </citation>
    <scope>NUCLEOTIDE SEQUENCE</scope>
    <source>
        <strain evidence="2">CBS 107.79</strain>
    </source>
</reference>
<proteinExistence type="predicted"/>
<keyword evidence="3" id="KW-1185">Reference proteome</keyword>
<evidence type="ECO:0000256" key="1">
    <source>
        <dbReference type="SAM" id="MobiDB-lite"/>
    </source>
</evidence>
<organism evidence="2 3">
    <name type="scientific">Bimuria novae-zelandiae CBS 107.79</name>
    <dbReference type="NCBI Taxonomy" id="1447943"/>
    <lineage>
        <taxon>Eukaryota</taxon>
        <taxon>Fungi</taxon>
        <taxon>Dikarya</taxon>
        <taxon>Ascomycota</taxon>
        <taxon>Pezizomycotina</taxon>
        <taxon>Dothideomycetes</taxon>
        <taxon>Pleosporomycetidae</taxon>
        <taxon>Pleosporales</taxon>
        <taxon>Massarineae</taxon>
        <taxon>Didymosphaeriaceae</taxon>
        <taxon>Bimuria</taxon>
    </lineage>
</organism>
<accession>A0A6A5VE39</accession>